<gene>
    <name evidence="3" type="ORF">SAMN04488038_103242</name>
</gene>
<feature type="signal peptide" evidence="2">
    <location>
        <begin position="1"/>
        <end position="22"/>
    </location>
</feature>
<dbReference type="OrthoDB" id="7065343at2"/>
<sequence length="137" mass="14507">MNTIQKGPVALLAIGILSFATAGCDRQVSAEQTQAAVVDAQVKGAEKIAKAARDANESTMDAQQKADKANERLTRESAEATRKVRIVQADADYQVAIEKCGAFSGDQRSVCKKQAEADVATAKSDAKSEERAVNPNP</sequence>
<organism evidence="3 4">
    <name type="scientific">Solimonas aquatica</name>
    <dbReference type="NCBI Taxonomy" id="489703"/>
    <lineage>
        <taxon>Bacteria</taxon>
        <taxon>Pseudomonadati</taxon>
        <taxon>Pseudomonadota</taxon>
        <taxon>Gammaproteobacteria</taxon>
        <taxon>Nevskiales</taxon>
        <taxon>Nevskiaceae</taxon>
        <taxon>Solimonas</taxon>
    </lineage>
</organism>
<accession>A0A1H9CZE2</accession>
<reference evidence="3 4" key="1">
    <citation type="submission" date="2016-10" db="EMBL/GenBank/DDBJ databases">
        <authorList>
            <person name="de Groot N.N."/>
        </authorList>
    </citation>
    <scope>NUCLEOTIDE SEQUENCE [LARGE SCALE GENOMIC DNA]</scope>
    <source>
        <strain evidence="3 4">DSM 25927</strain>
    </source>
</reference>
<evidence type="ECO:0000256" key="2">
    <source>
        <dbReference type="SAM" id="SignalP"/>
    </source>
</evidence>
<dbReference type="EMBL" id="FOFS01000003">
    <property type="protein sequence ID" value="SEQ06497.1"/>
    <property type="molecule type" value="Genomic_DNA"/>
</dbReference>
<dbReference type="AlphaFoldDB" id="A0A1H9CZE2"/>
<feature type="region of interest" description="Disordered" evidence="1">
    <location>
        <begin position="52"/>
        <end position="76"/>
    </location>
</feature>
<feature type="compositionally biased region" description="Basic and acidic residues" evidence="1">
    <location>
        <begin position="64"/>
        <end position="76"/>
    </location>
</feature>
<evidence type="ECO:0000313" key="4">
    <source>
        <dbReference type="Proteomes" id="UP000199233"/>
    </source>
</evidence>
<keyword evidence="4" id="KW-1185">Reference proteome</keyword>
<evidence type="ECO:0000313" key="3">
    <source>
        <dbReference type="EMBL" id="SEQ06497.1"/>
    </source>
</evidence>
<dbReference type="RefSeq" id="WP_143068851.1">
    <property type="nucleotide sequence ID" value="NZ_FOFS01000003.1"/>
</dbReference>
<evidence type="ECO:0008006" key="5">
    <source>
        <dbReference type="Google" id="ProtNLM"/>
    </source>
</evidence>
<proteinExistence type="predicted"/>
<dbReference type="Proteomes" id="UP000199233">
    <property type="component" value="Unassembled WGS sequence"/>
</dbReference>
<name>A0A1H9CZE2_9GAMM</name>
<keyword evidence="2" id="KW-0732">Signal</keyword>
<feature type="chain" id="PRO_5011628890" description="DUF4398 domain-containing protein" evidence="2">
    <location>
        <begin position="23"/>
        <end position="137"/>
    </location>
</feature>
<protein>
    <recommendedName>
        <fullName evidence="5">DUF4398 domain-containing protein</fullName>
    </recommendedName>
</protein>
<evidence type="ECO:0000256" key="1">
    <source>
        <dbReference type="SAM" id="MobiDB-lite"/>
    </source>
</evidence>
<dbReference type="PROSITE" id="PS51257">
    <property type="entry name" value="PROKAR_LIPOPROTEIN"/>
    <property type="match status" value="1"/>
</dbReference>